<keyword evidence="3" id="KW-1185">Reference proteome</keyword>
<dbReference type="Proteomes" id="UP000431269">
    <property type="component" value="Chromosome"/>
</dbReference>
<feature type="chain" id="PRO_5026032904" description="DUF4908 domain-containing protein" evidence="1">
    <location>
        <begin position="33"/>
        <end position="256"/>
    </location>
</feature>
<reference evidence="3" key="1">
    <citation type="submission" date="2019-12" db="EMBL/GenBank/DDBJ databases">
        <title>Complete genome of Terracaulis silvestris 0127_4.</title>
        <authorList>
            <person name="Vieira S."/>
            <person name="Riedel T."/>
            <person name="Sproer C."/>
            <person name="Pascual J."/>
            <person name="Boedeker C."/>
            <person name="Overmann J."/>
        </authorList>
    </citation>
    <scope>NUCLEOTIDE SEQUENCE [LARGE SCALE GENOMIC DNA]</scope>
    <source>
        <strain evidence="3">0127_4</strain>
    </source>
</reference>
<dbReference type="Pfam" id="PF16252">
    <property type="entry name" value="DUF4908"/>
    <property type="match status" value="1"/>
</dbReference>
<evidence type="ECO:0008006" key="4">
    <source>
        <dbReference type="Google" id="ProtNLM"/>
    </source>
</evidence>
<dbReference type="AlphaFoldDB" id="A0A6I6MRP9"/>
<dbReference type="EMBL" id="CP047045">
    <property type="protein sequence ID" value="QGZ96068.1"/>
    <property type="molecule type" value="Genomic_DNA"/>
</dbReference>
<evidence type="ECO:0000313" key="2">
    <source>
        <dbReference type="EMBL" id="QGZ96068.1"/>
    </source>
</evidence>
<proteinExistence type="predicted"/>
<name>A0A6I6MRP9_9CAUL</name>
<protein>
    <recommendedName>
        <fullName evidence="4">DUF4908 domain-containing protein</fullName>
    </recommendedName>
</protein>
<accession>A0A6I6MRP9</accession>
<sequence length="256" mass="26550">MSHSFGPSLTGRGAAAVAAALTLTAVPGLAQAQDQRAAPAPPPVQGLYQSAAGATRYATPDGGVRFVFDRSGGRAALLRFEGDDEVHVLRPAMAAGGGEIYRTEDGGLMLRVTPHGGVIVYTRAIRTGAAASEEGRVARLTPQAIAVADMQARFRALQAQARRRVGQTVTFTVPAQMSAPVAGVVVDAAERAAEGLAAAPMTNVRRVVITVGNTPRIAMRGDQLFIQVAPQMGYAGRPSSNTVRNVVTGEVQGPEQ</sequence>
<gene>
    <name evidence="2" type="ORF">DSM104635_02924</name>
</gene>
<organism evidence="2 3">
    <name type="scientific">Terricaulis silvestris</name>
    <dbReference type="NCBI Taxonomy" id="2686094"/>
    <lineage>
        <taxon>Bacteria</taxon>
        <taxon>Pseudomonadati</taxon>
        <taxon>Pseudomonadota</taxon>
        <taxon>Alphaproteobacteria</taxon>
        <taxon>Caulobacterales</taxon>
        <taxon>Caulobacteraceae</taxon>
        <taxon>Terricaulis</taxon>
    </lineage>
</organism>
<dbReference type="KEGG" id="tsv:DSM104635_02924"/>
<feature type="signal peptide" evidence="1">
    <location>
        <begin position="1"/>
        <end position="32"/>
    </location>
</feature>
<dbReference type="RefSeq" id="WP_158766882.1">
    <property type="nucleotide sequence ID" value="NZ_CP047045.1"/>
</dbReference>
<dbReference type="InterPro" id="IPR032591">
    <property type="entry name" value="DUF4908"/>
</dbReference>
<evidence type="ECO:0000313" key="3">
    <source>
        <dbReference type="Proteomes" id="UP000431269"/>
    </source>
</evidence>
<keyword evidence="1" id="KW-0732">Signal</keyword>
<evidence type="ECO:0000256" key="1">
    <source>
        <dbReference type="SAM" id="SignalP"/>
    </source>
</evidence>